<evidence type="ECO:0000313" key="1">
    <source>
        <dbReference type="EMBL" id="QOW97001.1"/>
    </source>
</evidence>
<dbReference type="AlphaFoldDB" id="A0A7S6YLL3"/>
<dbReference type="EMBL" id="MW048531">
    <property type="protein sequence ID" value="QOW97001.1"/>
    <property type="molecule type" value="Genomic_DNA"/>
</dbReference>
<protein>
    <submittedName>
        <fullName evidence="1">Orf120</fullName>
    </submittedName>
</protein>
<sequence length="43" mass="4995">MVEKKKRTPNISHAVSNACARYFTNASFILVSEKIFFVTLLRY</sequence>
<name>A0A7S6YLL3_SERMA</name>
<accession>A0A7S6YLL3</accession>
<proteinExistence type="predicted"/>
<reference evidence="1" key="1">
    <citation type="submission" date="2020-09" db="EMBL/GenBank/DDBJ databases">
        <authorList>
            <person name="Eze J.U."/>
            <person name="Rahube T.O."/>
        </authorList>
    </citation>
    <scope>NUCLEOTIDE SEQUENCE</scope>
    <source>
        <strain evidence="1">DM6</strain>
    </source>
</reference>
<organism evidence="1">
    <name type="scientific">Serratia marcescens</name>
    <dbReference type="NCBI Taxonomy" id="615"/>
    <lineage>
        <taxon>Bacteria</taxon>
        <taxon>Pseudomonadati</taxon>
        <taxon>Pseudomonadota</taxon>
        <taxon>Gammaproteobacteria</taxon>
        <taxon>Enterobacterales</taxon>
        <taxon>Yersiniaceae</taxon>
        <taxon>Serratia</taxon>
    </lineage>
</organism>